<dbReference type="Pfam" id="PF05598">
    <property type="entry name" value="DUF772"/>
    <property type="match status" value="1"/>
</dbReference>
<accession>A0A0H3J7I4</accession>
<reference evidence="3" key="2">
    <citation type="submission" date="2015-10" db="EMBL/GenBank/DDBJ databases">
        <title>Improved Draft Genome Sequence of Clostridium pasteurianum Strain ATCC 6013 (DSM 525) Using a Hybrid Next-Generation Sequencing Approach.</title>
        <authorList>
            <person name="Pyne M.E."/>
            <person name="Utturkar S.M."/>
            <person name="Brown S.D."/>
            <person name="Moo-Young M."/>
            <person name="Chung D.A."/>
            <person name="Chou P.C."/>
        </authorList>
    </citation>
    <scope>NUCLEOTIDE SEQUENCE</scope>
    <source>
        <strain evidence="3">ATCC 6013</strain>
    </source>
</reference>
<feature type="domain" description="Transposase InsH N-terminal" evidence="1">
    <location>
        <begin position="18"/>
        <end position="66"/>
    </location>
</feature>
<evidence type="ECO:0000313" key="5">
    <source>
        <dbReference type="Proteomes" id="UP000030905"/>
    </source>
</evidence>
<dbReference type="Proteomes" id="UP000030905">
    <property type="component" value="Chromosome"/>
</dbReference>
<dbReference type="InterPro" id="IPR008490">
    <property type="entry name" value="Transposase_InsH_N"/>
</dbReference>
<dbReference type="KEGG" id="cpae:CPAST_c08550"/>
<dbReference type="AlphaFoldDB" id="A0A0H3J7I4"/>
<reference evidence="3 4" key="3">
    <citation type="journal article" name="Genome Announc.">
        <title>Improved Draft Genome Sequence of Clostridium pasteurianum Strain ATCC 6013 (DSM 525) Using a Hybrid Next-Generation Sequencing Approach.</title>
        <authorList>
            <person name="Pyne M.E."/>
            <person name="Utturkar S."/>
            <person name="Brown S.D."/>
            <person name="Moo-Young M."/>
            <person name="Chung D.A."/>
            <person name="Chou C.P."/>
        </authorList>
    </citation>
    <scope>NUCLEOTIDE SEQUENCE [LARGE SCALE GENOMIC DNA]</scope>
    <source>
        <strain evidence="3 4">ATCC 6013</strain>
    </source>
</reference>
<dbReference type="Proteomes" id="UP000028042">
    <property type="component" value="Unassembled WGS sequence"/>
</dbReference>
<evidence type="ECO:0000259" key="1">
    <source>
        <dbReference type="Pfam" id="PF05598"/>
    </source>
</evidence>
<dbReference type="KEGG" id="cpat:CLPA_c08550"/>
<organism evidence="2 5">
    <name type="scientific">Clostridium pasteurianum DSM 525 = ATCC 6013</name>
    <dbReference type="NCBI Taxonomy" id="1262449"/>
    <lineage>
        <taxon>Bacteria</taxon>
        <taxon>Bacillati</taxon>
        <taxon>Bacillota</taxon>
        <taxon>Clostridia</taxon>
        <taxon>Eubacteriales</taxon>
        <taxon>Clostridiaceae</taxon>
        <taxon>Clostridium</taxon>
    </lineage>
</organism>
<name>A0A0H3J7I4_CLOPA</name>
<proteinExistence type="predicted"/>
<protein>
    <submittedName>
        <fullName evidence="3">Transposase IS4 family protein</fullName>
    </submittedName>
</protein>
<sequence>MLKGQQKFVMSKYQGLYDMIIPKDHFLRQLNDLVDFSFIYDELLNSYSIDMGRGAKDPVMLFKYHI</sequence>
<evidence type="ECO:0000313" key="4">
    <source>
        <dbReference type="Proteomes" id="UP000028042"/>
    </source>
</evidence>
<reference evidence="2 5" key="1">
    <citation type="journal article" date="2015" name="Genome Announc.">
        <title>Complete Genome Sequence of the Nitrogen-Fixing and Solvent-Producing Clostridium pasteurianum DSM 525.</title>
        <authorList>
            <person name="Poehlein A."/>
            <person name="Grosse-Honebrink A."/>
            <person name="Zhang Y."/>
            <person name="Minton N.P."/>
            <person name="Daniel R."/>
        </authorList>
    </citation>
    <scope>NUCLEOTIDE SEQUENCE [LARGE SCALE GENOMIC DNA]</scope>
    <source>
        <strain evidence="2">DSM 525</strain>
        <strain evidence="5">DSM 525 / ATCC 6013</strain>
    </source>
</reference>
<dbReference type="eggNOG" id="COG3039">
    <property type="taxonomic scope" value="Bacteria"/>
</dbReference>
<dbReference type="EMBL" id="JPGY02000001">
    <property type="protein sequence ID" value="KRU13048.1"/>
    <property type="molecule type" value="Genomic_DNA"/>
</dbReference>
<evidence type="ECO:0000313" key="3">
    <source>
        <dbReference type="EMBL" id="KRU13048.1"/>
    </source>
</evidence>
<evidence type="ECO:0000313" key="2">
    <source>
        <dbReference type="EMBL" id="AJA50943.1"/>
    </source>
</evidence>
<keyword evidence="5" id="KW-1185">Reference proteome</keyword>
<gene>
    <name evidence="2" type="ORF">CLPA_c08550</name>
    <name evidence="3" type="ORF">CP6013_02296</name>
</gene>
<dbReference type="PATRIC" id="fig|1262449.7.peg.863"/>
<dbReference type="EMBL" id="CP009268">
    <property type="protein sequence ID" value="AJA50943.1"/>
    <property type="molecule type" value="Genomic_DNA"/>
</dbReference>